<keyword evidence="2" id="KW-0472">Membrane</keyword>
<gene>
    <name evidence="3" type="ORF">R3P82_00330</name>
</gene>
<dbReference type="InterPro" id="IPR010380">
    <property type="entry name" value="DUF975"/>
</dbReference>
<dbReference type="PANTHER" id="PTHR40076">
    <property type="entry name" value="MEMBRANE PROTEIN-RELATED"/>
    <property type="match status" value="1"/>
</dbReference>
<evidence type="ECO:0000313" key="4">
    <source>
        <dbReference type="Proteomes" id="UP001185873"/>
    </source>
</evidence>
<evidence type="ECO:0008006" key="5">
    <source>
        <dbReference type="Google" id="ProtNLM"/>
    </source>
</evidence>
<dbReference type="PANTHER" id="PTHR40076:SF1">
    <property type="entry name" value="MEMBRANE PROTEIN"/>
    <property type="match status" value="1"/>
</dbReference>
<dbReference type="RefSeq" id="WP_317468226.1">
    <property type="nucleotide sequence ID" value="NZ_JAWLKJ010000001.1"/>
</dbReference>
<feature type="transmembrane region" description="Helical" evidence="2">
    <location>
        <begin position="208"/>
        <end position="240"/>
    </location>
</feature>
<dbReference type="Proteomes" id="UP001185873">
    <property type="component" value="Unassembled WGS sequence"/>
</dbReference>
<feature type="compositionally biased region" description="Gly residues" evidence="1">
    <location>
        <begin position="72"/>
        <end position="83"/>
    </location>
</feature>
<accession>A0AAE4U3D8</accession>
<feature type="transmembrane region" description="Helical" evidence="2">
    <location>
        <begin position="270"/>
        <end position="298"/>
    </location>
</feature>
<keyword evidence="2" id="KW-1133">Transmembrane helix</keyword>
<protein>
    <recommendedName>
        <fullName evidence="5">DUF975 family protein</fullName>
    </recommendedName>
</protein>
<feature type="compositionally biased region" description="Low complexity" evidence="1">
    <location>
        <begin position="40"/>
        <end position="71"/>
    </location>
</feature>
<organism evidence="3 4">
    <name type="scientific">Dietzia maris</name>
    <dbReference type="NCBI Taxonomy" id="37915"/>
    <lineage>
        <taxon>Bacteria</taxon>
        <taxon>Bacillati</taxon>
        <taxon>Actinomycetota</taxon>
        <taxon>Actinomycetes</taxon>
        <taxon>Mycobacteriales</taxon>
        <taxon>Dietziaceae</taxon>
        <taxon>Dietzia</taxon>
    </lineage>
</organism>
<comment type="caution">
    <text evidence="3">The sequence shown here is derived from an EMBL/GenBank/DDBJ whole genome shotgun (WGS) entry which is preliminary data.</text>
</comment>
<evidence type="ECO:0000313" key="3">
    <source>
        <dbReference type="EMBL" id="MDV6297552.1"/>
    </source>
</evidence>
<dbReference type="AlphaFoldDB" id="A0AAE4U3D8"/>
<dbReference type="EMBL" id="JAWLKJ010000001">
    <property type="protein sequence ID" value="MDV6297552.1"/>
    <property type="molecule type" value="Genomic_DNA"/>
</dbReference>
<reference evidence="3" key="1">
    <citation type="submission" date="2023-10" db="EMBL/GenBank/DDBJ databases">
        <title>Development of a sustainable strategy for remediation of hydrocarbon-contaminated territories based on the waste exchange concept.</title>
        <authorList>
            <person name="Krivoruchko A."/>
        </authorList>
    </citation>
    <scope>NUCLEOTIDE SEQUENCE</scope>
    <source>
        <strain evidence="3">IEGM 1175</strain>
    </source>
</reference>
<sequence length="324" mass="33759">MTTGGTPSGDGFPNDPSNSGPGEPNWGRGYGEQGHGNQNYGPTQGQEPYPGQGYGQEPYPGQGQGHEPYPGQGYGQQGYGQQGYGQQNYGHQSFGDPAYGGAYGQSGPGGGPVMTGKVSATDAVSAGWQLFKNNPLPWVLITPASVVVGSIAGQLANSESLAVVFSAQIISFVVGLLFQAFILRGALLEVDGHRPAIGDFFKLHNFGWFVVAAILVGIATFVGLIGFIIGAFVVAFFLYWTQYFVVDRNMTATDAIVSSFNAIKSDAGNLFALALLNVLILVVGALALLVGLFVAIPVTTLASVYAYRAITGPSDFSRAATAAV</sequence>
<proteinExistence type="predicted"/>
<name>A0AAE4U3D8_9ACTN</name>
<evidence type="ECO:0000256" key="2">
    <source>
        <dbReference type="SAM" id="Phobius"/>
    </source>
</evidence>
<evidence type="ECO:0000256" key="1">
    <source>
        <dbReference type="SAM" id="MobiDB-lite"/>
    </source>
</evidence>
<keyword evidence="2" id="KW-0812">Transmembrane</keyword>
<feature type="compositionally biased region" description="Low complexity" evidence="1">
    <location>
        <begin position="84"/>
        <end position="100"/>
    </location>
</feature>
<feature type="region of interest" description="Disordered" evidence="1">
    <location>
        <begin position="1"/>
        <end position="106"/>
    </location>
</feature>
<feature type="transmembrane region" description="Helical" evidence="2">
    <location>
        <begin position="162"/>
        <end position="187"/>
    </location>
</feature>